<dbReference type="PROSITE" id="PS50928">
    <property type="entry name" value="ABC_TM1"/>
    <property type="match status" value="1"/>
</dbReference>
<evidence type="ECO:0000256" key="5">
    <source>
        <dbReference type="ARBA" id="ARBA00022989"/>
    </source>
</evidence>
<evidence type="ECO:0000256" key="4">
    <source>
        <dbReference type="ARBA" id="ARBA00022692"/>
    </source>
</evidence>
<dbReference type="CDD" id="cd06261">
    <property type="entry name" value="TM_PBP2"/>
    <property type="match status" value="1"/>
</dbReference>
<keyword evidence="4 7" id="KW-0812">Transmembrane</keyword>
<evidence type="ECO:0000313" key="9">
    <source>
        <dbReference type="EMBL" id="PSN84064.1"/>
    </source>
</evidence>
<keyword evidence="5 7" id="KW-1133">Transmembrane helix</keyword>
<comment type="subcellular location">
    <subcellularLocation>
        <location evidence="1 7">Cell membrane</location>
        <topology evidence="1 7">Multi-pass membrane protein</topology>
    </subcellularLocation>
</comment>
<proteinExistence type="inferred from homology"/>
<evidence type="ECO:0000259" key="8">
    <source>
        <dbReference type="PROSITE" id="PS50928"/>
    </source>
</evidence>
<evidence type="ECO:0000256" key="2">
    <source>
        <dbReference type="ARBA" id="ARBA00022448"/>
    </source>
</evidence>
<accession>A0A2R6ACD1</accession>
<evidence type="ECO:0000256" key="1">
    <source>
        <dbReference type="ARBA" id="ARBA00004651"/>
    </source>
</evidence>
<dbReference type="InterPro" id="IPR000515">
    <property type="entry name" value="MetI-like"/>
</dbReference>
<dbReference type="EMBL" id="NEXC01000008">
    <property type="protein sequence ID" value="PSN84064.1"/>
    <property type="molecule type" value="Genomic_DNA"/>
</dbReference>
<evidence type="ECO:0000256" key="6">
    <source>
        <dbReference type="ARBA" id="ARBA00023136"/>
    </source>
</evidence>
<reference evidence="9 10" key="1">
    <citation type="submission" date="2017-04" db="EMBL/GenBank/DDBJ databases">
        <title>Novel microbial lineages endemic to geothermal iron-oxide mats fill important gaps in the evolutionary history of Archaea.</title>
        <authorList>
            <person name="Jay Z.J."/>
            <person name="Beam J.P."/>
            <person name="Dlakic M."/>
            <person name="Rusch D.B."/>
            <person name="Kozubal M.A."/>
            <person name="Inskeep W.P."/>
        </authorList>
    </citation>
    <scope>NUCLEOTIDE SEQUENCE [LARGE SCALE GENOMIC DNA]</scope>
    <source>
        <strain evidence="9">OSP_D</strain>
    </source>
</reference>
<comment type="caution">
    <text evidence="9">The sequence shown here is derived from an EMBL/GenBank/DDBJ whole genome shotgun (WGS) entry which is preliminary data.</text>
</comment>
<gene>
    <name evidence="9" type="ORF">B9Q01_02235</name>
</gene>
<feature type="transmembrane region" description="Helical" evidence="7">
    <location>
        <begin position="85"/>
        <end position="111"/>
    </location>
</feature>
<feature type="transmembrane region" description="Helical" evidence="7">
    <location>
        <begin position="248"/>
        <end position="269"/>
    </location>
</feature>
<keyword evidence="6 7" id="KW-0472">Membrane</keyword>
<dbReference type="PANTHER" id="PTHR43386">
    <property type="entry name" value="OLIGOPEPTIDE TRANSPORT SYSTEM PERMEASE PROTEIN APPC"/>
    <property type="match status" value="1"/>
</dbReference>
<comment type="similarity">
    <text evidence="7">Belongs to the binding-protein-dependent transport system permease family.</text>
</comment>
<dbReference type="AlphaFoldDB" id="A0A2R6ACD1"/>
<feature type="domain" description="ABC transmembrane type-1" evidence="8">
    <location>
        <begin position="81"/>
        <end position="270"/>
    </location>
</feature>
<evidence type="ECO:0000256" key="7">
    <source>
        <dbReference type="RuleBase" id="RU363032"/>
    </source>
</evidence>
<dbReference type="InterPro" id="IPR050366">
    <property type="entry name" value="BP-dependent_transpt_permease"/>
</dbReference>
<dbReference type="Proteomes" id="UP000240880">
    <property type="component" value="Unassembled WGS sequence"/>
</dbReference>
<organism evidence="9 10">
    <name type="scientific">Candidatus Marsarchaeota G1 archaeon OSP_D</name>
    <dbReference type="NCBI Taxonomy" id="1978155"/>
    <lineage>
        <taxon>Archaea</taxon>
        <taxon>Candidatus Marsarchaeota</taxon>
        <taxon>Candidatus Marsarchaeota group 1</taxon>
    </lineage>
</organism>
<sequence>MSIVKTLFKERTFAVGFGIVVCLFFLGLAAPLVSPYPAQGMGETVPSPCSSPAGVCAPTLSHPFGTEVGGRDIMSRIFFGLRTSILVSLLVVSISFVIGLFIGVSAGYFGGWVDELLMRITDVFLSFPHIILALIIVATLGPGLKDVVIALGVTWWPYFARLSRVQALSVKFRPYVQLSKYYGVPSFKVMLGHLIPSSLSPLVIQATLDLGSVVLAEAGLSFLGLGVRPPTADLGRMIFESIDYVTTAWWYPLFPGIFLALLVIGFNLMGDSLRERFEPSLRRSF</sequence>
<keyword evidence="3" id="KW-1003">Cell membrane</keyword>
<evidence type="ECO:0000256" key="3">
    <source>
        <dbReference type="ARBA" id="ARBA00022475"/>
    </source>
</evidence>
<dbReference type="GO" id="GO:0055085">
    <property type="term" value="P:transmembrane transport"/>
    <property type="evidence" value="ECO:0007669"/>
    <property type="project" value="InterPro"/>
</dbReference>
<dbReference type="InterPro" id="IPR035906">
    <property type="entry name" value="MetI-like_sf"/>
</dbReference>
<dbReference type="PANTHER" id="PTHR43386:SF1">
    <property type="entry name" value="D,D-DIPEPTIDE TRANSPORT SYSTEM PERMEASE PROTEIN DDPC-RELATED"/>
    <property type="match status" value="1"/>
</dbReference>
<name>A0A2R6ACD1_9ARCH</name>
<dbReference type="SUPFAM" id="SSF161098">
    <property type="entry name" value="MetI-like"/>
    <property type="match status" value="1"/>
</dbReference>
<protein>
    <submittedName>
        <fullName evidence="9">D-ala-D-ala transporter subunit</fullName>
    </submittedName>
</protein>
<dbReference type="Pfam" id="PF00528">
    <property type="entry name" value="BPD_transp_1"/>
    <property type="match status" value="1"/>
</dbReference>
<keyword evidence="2 7" id="KW-0813">Transport</keyword>
<dbReference type="GO" id="GO:0005886">
    <property type="term" value="C:plasma membrane"/>
    <property type="evidence" value="ECO:0007669"/>
    <property type="project" value="UniProtKB-SubCell"/>
</dbReference>
<evidence type="ECO:0000313" key="10">
    <source>
        <dbReference type="Proteomes" id="UP000240880"/>
    </source>
</evidence>
<feature type="transmembrane region" description="Helical" evidence="7">
    <location>
        <begin position="12"/>
        <end position="33"/>
    </location>
</feature>
<dbReference type="Gene3D" id="1.10.3720.10">
    <property type="entry name" value="MetI-like"/>
    <property type="match status" value="1"/>
</dbReference>
<feature type="transmembrane region" description="Helical" evidence="7">
    <location>
        <begin position="123"/>
        <end position="141"/>
    </location>
</feature>